<feature type="compositionally biased region" description="Low complexity" evidence="5">
    <location>
        <begin position="594"/>
        <end position="624"/>
    </location>
</feature>
<proteinExistence type="predicted"/>
<evidence type="ECO:0000256" key="1">
    <source>
        <dbReference type="ARBA" id="ARBA00004370"/>
    </source>
</evidence>
<feature type="compositionally biased region" description="Low complexity" evidence="5">
    <location>
        <begin position="158"/>
        <end position="167"/>
    </location>
</feature>
<name>A0A423WME3_9PEZI</name>
<dbReference type="EMBL" id="LKEA01000014">
    <property type="protein sequence ID" value="ROW04513.1"/>
    <property type="molecule type" value="Genomic_DNA"/>
</dbReference>
<feature type="compositionally biased region" description="Polar residues" evidence="5">
    <location>
        <begin position="475"/>
        <end position="488"/>
    </location>
</feature>
<dbReference type="Pfam" id="PF07738">
    <property type="entry name" value="Sad1_UNC"/>
    <property type="match status" value="1"/>
</dbReference>
<feature type="domain" description="SUN" evidence="6">
    <location>
        <begin position="1023"/>
        <end position="1242"/>
    </location>
</feature>
<feature type="region of interest" description="Disordered" evidence="5">
    <location>
        <begin position="1"/>
        <end position="68"/>
    </location>
</feature>
<dbReference type="GO" id="GO:0043495">
    <property type="term" value="F:protein-membrane adaptor activity"/>
    <property type="evidence" value="ECO:0007669"/>
    <property type="project" value="TreeGrafter"/>
</dbReference>
<reference evidence="7 8" key="1">
    <citation type="submission" date="2015-09" db="EMBL/GenBank/DDBJ databases">
        <title>Host preference determinants of Valsa canker pathogens revealed by comparative genomics.</title>
        <authorList>
            <person name="Yin Z."/>
            <person name="Huang L."/>
        </authorList>
    </citation>
    <scope>NUCLEOTIDE SEQUENCE [LARGE SCALE GENOMIC DNA]</scope>
    <source>
        <strain evidence="7 8">03-1</strain>
    </source>
</reference>
<comment type="caution">
    <text evidence="7">The sequence shown here is derived from an EMBL/GenBank/DDBJ whole genome shotgun (WGS) entry which is preliminary data.</text>
</comment>
<comment type="subcellular location">
    <subcellularLocation>
        <location evidence="1">Membrane</location>
    </subcellularLocation>
</comment>
<dbReference type="GO" id="GO:0034993">
    <property type="term" value="C:meiotic nuclear membrane microtubule tethering complex"/>
    <property type="evidence" value="ECO:0007669"/>
    <property type="project" value="TreeGrafter"/>
</dbReference>
<feature type="compositionally biased region" description="Basic residues" evidence="5">
    <location>
        <begin position="1"/>
        <end position="14"/>
    </location>
</feature>
<evidence type="ECO:0000313" key="8">
    <source>
        <dbReference type="Proteomes" id="UP000283895"/>
    </source>
</evidence>
<feature type="compositionally biased region" description="Low complexity" evidence="5">
    <location>
        <begin position="15"/>
        <end position="27"/>
    </location>
</feature>
<evidence type="ECO:0000256" key="4">
    <source>
        <dbReference type="ARBA" id="ARBA00023136"/>
    </source>
</evidence>
<dbReference type="Gene3D" id="2.60.120.260">
    <property type="entry name" value="Galactose-binding domain-like"/>
    <property type="match status" value="1"/>
</dbReference>
<feature type="compositionally biased region" description="Polar residues" evidence="5">
    <location>
        <begin position="569"/>
        <end position="584"/>
    </location>
</feature>
<keyword evidence="2" id="KW-0812">Transmembrane</keyword>
<keyword evidence="3" id="KW-1133">Transmembrane helix</keyword>
<dbReference type="InterPro" id="IPR012919">
    <property type="entry name" value="SUN_dom"/>
</dbReference>
<feature type="compositionally biased region" description="Polar residues" evidence="5">
    <location>
        <begin position="499"/>
        <end position="518"/>
    </location>
</feature>
<evidence type="ECO:0000256" key="2">
    <source>
        <dbReference type="ARBA" id="ARBA00022692"/>
    </source>
</evidence>
<evidence type="ECO:0000313" key="7">
    <source>
        <dbReference type="EMBL" id="ROW04513.1"/>
    </source>
</evidence>
<organism evidence="7 8">
    <name type="scientific">Cytospora schulzeri</name>
    <dbReference type="NCBI Taxonomy" id="448051"/>
    <lineage>
        <taxon>Eukaryota</taxon>
        <taxon>Fungi</taxon>
        <taxon>Dikarya</taxon>
        <taxon>Ascomycota</taxon>
        <taxon>Pezizomycotina</taxon>
        <taxon>Sordariomycetes</taxon>
        <taxon>Sordariomycetidae</taxon>
        <taxon>Diaporthales</taxon>
        <taxon>Cytosporaceae</taxon>
        <taxon>Cytospora</taxon>
    </lineage>
</organism>
<dbReference type="PANTHER" id="PTHR12911:SF8">
    <property type="entry name" value="KLAROID PROTEIN-RELATED"/>
    <property type="match status" value="1"/>
</dbReference>
<dbReference type="AlphaFoldDB" id="A0A423WME3"/>
<keyword evidence="8" id="KW-1185">Reference proteome</keyword>
<sequence length="1247" mass="135650">MPPKRGRPAGRRGTPRAASRARGTPGPSGLDGSRESQSPAPPSSEARVRVQRTPGPAKYSTSYGSPSTLTALRRVNTGSAIGSIGNALNELQDADEEDHQNHTTRLAAEARSKGEPAPRQAPARKPPAVEEDDSDDDGVDGADQASQAMPPPPPPAPRTRQTQRSTAGAANIQGATQGSRAASVQPGKPAADTGSNAFRLGSEPLHSDALSQRSFIEESEIYGSADVATPRGPQAQPVKAPDALKPPPQPFHPSAAATVADREGSAPPTPTRPATRENQQSPSNISDSIDEDDSEDPLLNPTPRGVRTIRRLPTISQSPPPQQPDLTARIQGIDEYVPKNRSRGPPSNTSGTSDEDVIQASGIFVNRAQSGLGAKRQPRWPNPLQDARSGDLLLPRPDRAGSETRAEGGFAAGGSATGSRVPGTTDQSVFNRFRSPSPVASSAGGTGQSSQQSTLIGSTRPGGSFPGPEGGSNAAPATNSRIPATSGQPAPVRFRSPSPDASSDDGTVPSPQQNNTTGCGRPGGSPPRAMGDATAGTSTGSQVPATLGRSSLLRNPFARRRHDPVPDGDSNQAPQEVDNGNRQQQRPDNDRSKGAVPAVPEVPASAAPAPAKTAPGAAGPDAAASNTTGPDAADPGVDRDESLRTRALKWFRWIIHLRNWPTKLRKALEFYGLLVLLCWGFLIMLEICLPTKRWEGIQVGKDYQYYGMSLENWRQNILQFVPWIVLHPFAVLTGNLDYADFRDQLSRMEFKEHSSAIRMNSIAAATNQMRRILPELIKINVGERRGDWAIDDWFWHVLNEEMTQGSFVWSLLTVTKSENGSYTISDTHWDAIRQRIQNERLLIADRPAPGDTSVALSNEVMSYVELSVSQAFRDWLVQNEKDVRRVTGKNEGVPSATYKDLYGDVEKIIAERLKELGLQEGVVTKDMFIEKMEHEFDQREAYIKTEMEHLQEKLEQALGIAIDAKNSVDTPAGLTRFEVAELVDESVRRAIGDAQLEAMAKGSIKSHLNELNQRKNYFSALRGAVVDPRLTSDTYDWRTEQVVRQETGTWSIWGSGKKKQPVYRKGSKFSGMPFAPSFALDKWEEDGECWCAGHGDAKRTNRIADLSIFTTEPVIPQHLVVEHIGRGATFDPEAMPRDIEFWMQPPPDKRARTLQDWSRKKWADAWQGGGPGARLVQKGFLKVGEFRFDSAVGKGESQVFKLSDELLGMDAQTRQVLVRAKSNYGAEDHTCFYRLRLFGEEGRDAWV</sequence>
<feature type="compositionally biased region" description="Acidic residues" evidence="5">
    <location>
        <begin position="129"/>
        <end position="140"/>
    </location>
</feature>
<dbReference type="PANTHER" id="PTHR12911">
    <property type="entry name" value="SAD1/UNC-84-LIKE PROTEIN-RELATED"/>
    <property type="match status" value="1"/>
</dbReference>
<evidence type="ECO:0000256" key="5">
    <source>
        <dbReference type="SAM" id="MobiDB-lite"/>
    </source>
</evidence>
<keyword evidence="4" id="KW-0472">Membrane</keyword>
<dbReference type="STRING" id="356882.A0A423WME3"/>
<feature type="compositionally biased region" description="Polar residues" evidence="5">
    <location>
        <begin position="535"/>
        <end position="553"/>
    </location>
</feature>
<feature type="compositionally biased region" description="Polar residues" evidence="5">
    <location>
        <begin position="59"/>
        <end position="68"/>
    </location>
</feature>
<gene>
    <name evidence="7" type="ORF">VMCG_05023</name>
</gene>
<dbReference type="OrthoDB" id="342281at2759"/>
<accession>A0A423WME3</accession>
<feature type="compositionally biased region" description="Low complexity" evidence="5">
    <location>
        <begin position="440"/>
        <end position="454"/>
    </location>
</feature>
<dbReference type="InterPro" id="IPR045119">
    <property type="entry name" value="SUN1-5"/>
</dbReference>
<evidence type="ECO:0000259" key="6">
    <source>
        <dbReference type="PROSITE" id="PS51469"/>
    </source>
</evidence>
<dbReference type="PROSITE" id="PS51469">
    <property type="entry name" value="SUN"/>
    <property type="match status" value="1"/>
</dbReference>
<protein>
    <recommendedName>
        <fullName evidence="6">SUN domain-containing protein</fullName>
    </recommendedName>
</protein>
<feature type="compositionally biased region" description="Polar residues" evidence="5">
    <location>
        <begin position="173"/>
        <end position="182"/>
    </location>
</feature>
<dbReference type="Proteomes" id="UP000283895">
    <property type="component" value="Unassembled WGS sequence"/>
</dbReference>
<feature type="compositionally biased region" description="Basic and acidic residues" evidence="5">
    <location>
        <begin position="396"/>
        <end position="406"/>
    </location>
</feature>
<feature type="region of interest" description="Disordered" evidence="5">
    <location>
        <begin position="89"/>
        <end position="639"/>
    </location>
</feature>
<evidence type="ECO:0000256" key="3">
    <source>
        <dbReference type="ARBA" id="ARBA00022989"/>
    </source>
</evidence>